<dbReference type="AlphaFoldDB" id="A0ABD3UV45"/>
<evidence type="ECO:0000313" key="2">
    <source>
        <dbReference type="EMBL" id="KAL3852990.1"/>
    </source>
</evidence>
<reference evidence="2 3" key="1">
    <citation type="submission" date="2024-11" db="EMBL/GenBank/DDBJ databases">
        <title>Chromosome-level genome assembly of the freshwater bivalve Anodonta woodiana.</title>
        <authorList>
            <person name="Chen X."/>
        </authorList>
    </citation>
    <scope>NUCLEOTIDE SEQUENCE [LARGE SCALE GENOMIC DNA]</scope>
    <source>
        <strain evidence="2">MN2024</strain>
        <tissue evidence="2">Gills</tissue>
    </source>
</reference>
<protein>
    <submittedName>
        <fullName evidence="2">Uncharacterized protein</fullName>
    </submittedName>
</protein>
<dbReference type="Gene3D" id="3.40.50.11350">
    <property type="match status" value="1"/>
</dbReference>
<organism evidence="2 3">
    <name type="scientific">Sinanodonta woodiana</name>
    <name type="common">Chinese pond mussel</name>
    <name type="synonym">Anodonta woodiana</name>
    <dbReference type="NCBI Taxonomy" id="1069815"/>
    <lineage>
        <taxon>Eukaryota</taxon>
        <taxon>Metazoa</taxon>
        <taxon>Spiralia</taxon>
        <taxon>Lophotrochozoa</taxon>
        <taxon>Mollusca</taxon>
        <taxon>Bivalvia</taxon>
        <taxon>Autobranchia</taxon>
        <taxon>Heteroconchia</taxon>
        <taxon>Palaeoheterodonta</taxon>
        <taxon>Unionida</taxon>
        <taxon>Unionoidea</taxon>
        <taxon>Unionidae</taxon>
        <taxon>Unioninae</taxon>
        <taxon>Sinanodonta</taxon>
    </lineage>
</organism>
<keyword evidence="3" id="KW-1185">Reference proteome</keyword>
<keyword evidence="1" id="KW-0812">Transmembrane</keyword>
<dbReference type="Proteomes" id="UP001634394">
    <property type="component" value="Unassembled WGS sequence"/>
</dbReference>
<comment type="caution">
    <text evidence="2">The sequence shown here is derived from an EMBL/GenBank/DDBJ whole genome shotgun (WGS) entry which is preliminary data.</text>
</comment>
<name>A0ABD3UV45_SINWO</name>
<evidence type="ECO:0000313" key="3">
    <source>
        <dbReference type="Proteomes" id="UP001634394"/>
    </source>
</evidence>
<keyword evidence="1" id="KW-0472">Membrane</keyword>
<dbReference type="EMBL" id="JBJQND010000015">
    <property type="protein sequence ID" value="KAL3852990.1"/>
    <property type="molecule type" value="Genomic_DNA"/>
</dbReference>
<gene>
    <name evidence="2" type="ORF">ACJMK2_016587</name>
</gene>
<feature type="transmembrane region" description="Helical" evidence="1">
    <location>
        <begin position="12"/>
        <end position="33"/>
    </location>
</feature>
<evidence type="ECO:0000256" key="1">
    <source>
        <dbReference type="SAM" id="Phobius"/>
    </source>
</evidence>
<accession>A0ABD3UV45</accession>
<proteinExistence type="predicted"/>
<keyword evidence="1" id="KW-1133">Transmembrane helix</keyword>
<sequence>MKCKFVTRHLTHLGIAAVGLGILYVIYTAYPWVCTREQMKTITLELMENNDLEFGKTELEFGETKPDHLTFDAAVKNYEADFKETFIQVPDDKKFLIYDCRDHCGGWGDRIKGMVTAYLLSILSNRTFGIHHSYPCDLSNYLVPNLINWNIEDSRLTSQSVHTIDYMNDHIEFQGRIQHNNFREYKHDVIYLKINQDWTDQLMGNRIAKDVLSLLQKRTYSDIFRMVYFGLFKYSDALTNAIQDFISKSVGLNKLACFHARIDHPGNKRYETTDFGSVWTLLRRFNLTGRYKIVVASDNTEIKMFASALFGNNYIARYWNVGHLDDASSCEDFLVTLTEHSILMRCDVLVLTASGFSYQAAHFRQTSRNLFCFFRTHGAYPCKREIIKYLYGWPCGKKDQFCY</sequence>